<feature type="region of interest" description="Disordered" evidence="2">
    <location>
        <begin position="333"/>
        <end position="362"/>
    </location>
</feature>
<keyword evidence="3" id="KW-0812">Transmembrane</keyword>
<dbReference type="RefSeq" id="WP_110853648.1">
    <property type="nucleotide sequence ID" value="NZ_QKLZ01000017.1"/>
</dbReference>
<feature type="compositionally biased region" description="Low complexity" evidence="2">
    <location>
        <begin position="353"/>
        <end position="362"/>
    </location>
</feature>
<feature type="transmembrane region" description="Helical" evidence="3">
    <location>
        <begin position="462"/>
        <end position="486"/>
    </location>
</feature>
<evidence type="ECO:0000256" key="2">
    <source>
        <dbReference type="SAM" id="MobiDB-lite"/>
    </source>
</evidence>
<protein>
    <submittedName>
        <fullName evidence="4">N-acetylglucosaminyl deacetylase, LmbE family</fullName>
    </submittedName>
</protein>
<evidence type="ECO:0000313" key="5">
    <source>
        <dbReference type="Proteomes" id="UP000250222"/>
    </source>
</evidence>
<dbReference type="AlphaFoldDB" id="A0A2Y9AV71"/>
<evidence type="ECO:0000313" key="4">
    <source>
        <dbReference type="EMBL" id="SSA46407.1"/>
    </source>
</evidence>
<evidence type="ECO:0000256" key="1">
    <source>
        <dbReference type="ARBA" id="ARBA00022833"/>
    </source>
</evidence>
<keyword evidence="3" id="KW-1133">Transmembrane helix</keyword>
<feature type="transmembrane region" description="Helical" evidence="3">
    <location>
        <begin position="431"/>
        <end position="450"/>
    </location>
</feature>
<dbReference type="Proteomes" id="UP000250222">
    <property type="component" value="Unassembled WGS sequence"/>
</dbReference>
<sequence length="495" mass="50501">MTTQPEHRLLAVFAHPDDETIGAGGLLALAARAGVDVSVVTCTRGERGEVIPPDLAHLAEDPEQLALRREAELSAALAELGVHRHLFLDQVPALEGQRPTRFADSGMRWVRPGLAGPSADASGDAFTALDVDVAAHLLAVVVRHVRPTAVLTEEPGGGYGHPDHVHAHRVTSRAVEIAADAAEPLGGLAPWQVPTVLWVAQEESHLRAALAELADVTGRHEPRHAPDGTVLSVPDPGGELSSLAAPAAAITASFDVRPVAEQVLAALRHHSTQVQAVAPIDGRALVGQLALSNAALVPVLDRVHLRAAPGSDASALAAVLADDDGVTRVPAPVAPAPVLSGEQADPAGPSPVPAATGGAAEPAPRRGVLGRLVTTGGTVGVLVSLLAGLVMGALGTVVHRFTLEDLPVGIVLGLAGVLAAAVAARAIAGGGGLLLAALAVVGTTQAMAFLRPGGDVLVTNEAISYAWLFGAPIACVTAALLPARWFGDHSRRRRT</sequence>
<dbReference type="InterPro" id="IPR024078">
    <property type="entry name" value="LmbE-like_dom_sf"/>
</dbReference>
<dbReference type="OrthoDB" id="158614at2"/>
<dbReference type="EMBL" id="UETB01000017">
    <property type="protein sequence ID" value="SSA46407.1"/>
    <property type="molecule type" value="Genomic_DNA"/>
</dbReference>
<reference evidence="4 5" key="1">
    <citation type="submission" date="2016-10" db="EMBL/GenBank/DDBJ databases">
        <authorList>
            <person name="Cai Z."/>
        </authorList>
    </citation>
    <scope>NUCLEOTIDE SEQUENCE [LARGE SCALE GENOMIC DNA]</scope>
    <source>
        <strain evidence="4 5">CGMCC 1.10826</strain>
    </source>
</reference>
<dbReference type="GO" id="GO:0016137">
    <property type="term" value="P:glycoside metabolic process"/>
    <property type="evidence" value="ECO:0007669"/>
    <property type="project" value="UniProtKB-ARBA"/>
</dbReference>
<dbReference type="PANTHER" id="PTHR12993">
    <property type="entry name" value="N-ACETYLGLUCOSAMINYL-PHOSPHATIDYLINOSITOL DE-N-ACETYLASE-RELATED"/>
    <property type="match status" value="1"/>
</dbReference>
<accession>A0A2Y9AV71</accession>
<keyword evidence="5" id="KW-1185">Reference proteome</keyword>
<feature type="transmembrane region" description="Helical" evidence="3">
    <location>
        <begin position="406"/>
        <end position="424"/>
    </location>
</feature>
<dbReference type="SUPFAM" id="SSF102588">
    <property type="entry name" value="LmbE-like"/>
    <property type="match status" value="1"/>
</dbReference>
<keyword evidence="1" id="KW-0862">Zinc</keyword>
<dbReference type="GO" id="GO:0016811">
    <property type="term" value="F:hydrolase activity, acting on carbon-nitrogen (but not peptide) bonds, in linear amides"/>
    <property type="evidence" value="ECO:0007669"/>
    <property type="project" value="TreeGrafter"/>
</dbReference>
<name>A0A2Y9AV71_9MICO</name>
<dbReference type="Gene3D" id="3.40.50.10320">
    <property type="entry name" value="LmbE-like"/>
    <property type="match status" value="1"/>
</dbReference>
<proteinExistence type="predicted"/>
<evidence type="ECO:0000256" key="3">
    <source>
        <dbReference type="SAM" id="Phobius"/>
    </source>
</evidence>
<dbReference type="InterPro" id="IPR003737">
    <property type="entry name" value="GlcNAc_PI_deacetylase-related"/>
</dbReference>
<organism evidence="4 5">
    <name type="scientific">Georgenia satyanarayanai</name>
    <dbReference type="NCBI Taxonomy" id="860221"/>
    <lineage>
        <taxon>Bacteria</taxon>
        <taxon>Bacillati</taxon>
        <taxon>Actinomycetota</taxon>
        <taxon>Actinomycetes</taxon>
        <taxon>Micrococcales</taxon>
        <taxon>Bogoriellaceae</taxon>
        <taxon>Georgenia</taxon>
    </lineage>
</organism>
<dbReference type="PANTHER" id="PTHR12993:SF11">
    <property type="entry name" value="N-ACETYLGLUCOSAMINYL-PHOSPHATIDYLINOSITOL DE-N-ACETYLASE"/>
    <property type="match status" value="1"/>
</dbReference>
<feature type="transmembrane region" description="Helical" evidence="3">
    <location>
        <begin position="372"/>
        <end position="394"/>
    </location>
</feature>
<gene>
    <name evidence="4" type="ORF">SAMN05216184_11729</name>
</gene>
<dbReference type="Pfam" id="PF02585">
    <property type="entry name" value="PIG-L"/>
    <property type="match status" value="1"/>
</dbReference>
<keyword evidence="3" id="KW-0472">Membrane</keyword>